<feature type="compositionally biased region" description="Basic and acidic residues" evidence="1">
    <location>
        <begin position="56"/>
        <end position="71"/>
    </location>
</feature>
<evidence type="ECO:0000313" key="3">
    <source>
        <dbReference type="Proteomes" id="UP000027982"/>
    </source>
</evidence>
<accession>A0A068NWZ4</accession>
<feature type="region of interest" description="Disordered" evidence="1">
    <location>
        <begin position="42"/>
        <end position="71"/>
    </location>
</feature>
<sequence length="71" mass="8131">MVTRARELLRCEDATFPNLEEFPSDSEGLDPRSGVLPWYRDRQPLQPQRGCVPGTTDHRARHPEPGGLFRD</sequence>
<dbReference type="KEGG" id="fgi:OP10G_4519"/>
<reference evidence="2 3" key="1">
    <citation type="journal article" date="2014" name="PLoS ONE">
        <title>The first complete genome sequence of the class fimbriimonadia in the phylum armatimonadetes.</title>
        <authorList>
            <person name="Hu Z.Y."/>
            <person name="Wang Y.Z."/>
            <person name="Im W.T."/>
            <person name="Wang S.Y."/>
            <person name="Zhao G.P."/>
            <person name="Zheng H.J."/>
            <person name="Quan Z.X."/>
        </authorList>
    </citation>
    <scope>NUCLEOTIDE SEQUENCE [LARGE SCALE GENOMIC DNA]</scope>
    <source>
        <strain evidence="2">Gsoil 348</strain>
    </source>
</reference>
<keyword evidence="3" id="KW-1185">Reference proteome</keyword>
<proteinExistence type="predicted"/>
<dbReference type="HOGENOM" id="CLU_2734093_0_0_0"/>
<gene>
    <name evidence="2" type="ORF">OP10G_4519</name>
</gene>
<dbReference type="AlphaFoldDB" id="A0A068NWZ4"/>
<dbReference type="Proteomes" id="UP000027982">
    <property type="component" value="Chromosome"/>
</dbReference>
<evidence type="ECO:0000256" key="1">
    <source>
        <dbReference type="SAM" id="MobiDB-lite"/>
    </source>
</evidence>
<dbReference type="EMBL" id="CP007139">
    <property type="protein sequence ID" value="AIE87887.1"/>
    <property type="molecule type" value="Genomic_DNA"/>
</dbReference>
<evidence type="ECO:0000313" key="2">
    <source>
        <dbReference type="EMBL" id="AIE87887.1"/>
    </source>
</evidence>
<name>A0A068NWZ4_FIMGI</name>
<protein>
    <submittedName>
        <fullName evidence="2">Uncharacterized protein</fullName>
    </submittedName>
</protein>
<organism evidence="2 3">
    <name type="scientific">Fimbriimonas ginsengisoli Gsoil 348</name>
    <dbReference type="NCBI Taxonomy" id="661478"/>
    <lineage>
        <taxon>Bacteria</taxon>
        <taxon>Bacillati</taxon>
        <taxon>Armatimonadota</taxon>
        <taxon>Fimbriimonadia</taxon>
        <taxon>Fimbriimonadales</taxon>
        <taxon>Fimbriimonadaceae</taxon>
        <taxon>Fimbriimonas</taxon>
    </lineage>
</organism>